<organism evidence="1 2">
    <name type="scientific">Saccharothrix longispora</name>
    <dbReference type="NCBI Taxonomy" id="33920"/>
    <lineage>
        <taxon>Bacteria</taxon>
        <taxon>Bacillati</taxon>
        <taxon>Actinomycetota</taxon>
        <taxon>Actinomycetes</taxon>
        <taxon>Pseudonocardiales</taxon>
        <taxon>Pseudonocardiaceae</taxon>
        <taxon>Saccharothrix</taxon>
    </lineage>
</organism>
<evidence type="ECO:0008006" key="3">
    <source>
        <dbReference type="Google" id="ProtNLM"/>
    </source>
</evidence>
<keyword evidence="2" id="KW-1185">Reference proteome</keyword>
<comment type="caution">
    <text evidence="1">The sequence shown here is derived from an EMBL/GenBank/DDBJ whole genome shotgun (WGS) entry which is preliminary data.</text>
</comment>
<accession>A0ABU1PPE0</accession>
<sequence>MSAALTVWYYRDDRPGAGDEPEVVTTAEALDRVLDYILEHPQPHPPVFTVRDRPRLMDGRYPDHEVKVDADRGAGIGAILCGGPADFAPDAVLSDERGGSWVSLGSTSRPSDGACVLYMDKATRTPFPSSASVPLESWRAALHELLQTGRRPTCVRWQDTDVF</sequence>
<proteinExistence type="predicted"/>
<dbReference type="RefSeq" id="WP_310304088.1">
    <property type="nucleotide sequence ID" value="NZ_BAAAXB010000001.1"/>
</dbReference>
<reference evidence="1 2" key="1">
    <citation type="submission" date="2023-07" db="EMBL/GenBank/DDBJ databases">
        <title>Sequencing the genomes of 1000 actinobacteria strains.</title>
        <authorList>
            <person name="Klenk H.-P."/>
        </authorList>
    </citation>
    <scope>NUCLEOTIDE SEQUENCE [LARGE SCALE GENOMIC DNA]</scope>
    <source>
        <strain evidence="1 2">DSM 43749</strain>
    </source>
</reference>
<protein>
    <recommendedName>
        <fullName evidence="3">Immunity protein Imm1</fullName>
    </recommendedName>
</protein>
<dbReference type="Pfam" id="PF14430">
    <property type="entry name" value="Imm1"/>
    <property type="match status" value="1"/>
</dbReference>
<dbReference type="EMBL" id="JAVDSG010000001">
    <property type="protein sequence ID" value="MDR6592500.1"/>
    <property type="molecule type" value="Genomic_DNA"/>
</dbReference>
<name>A0ABU1PPE0_9PSEU</name>
<gene>
    <name evidence="1" type="ORF">J2S66_000884</name>
</gene>
<evidence type="ECO:0000313" key="2">
    <source>
        <dbReference type="Proteomes" id="UP001268819"/>
    </source>
</evidence>
<dbReference type="InterPro" id="IPR025680">
    <property type="entry name" value="DddI"/>
</dbReference>
<dbReference type="Proteomes" id="UP001268819">
    <property type="component" value="Unassembled WGS sequence"/>
</dbReference>
<evidence type="ECO:0000313" key="1">
    <source>
        <dbReference type="EMBL" id="MDR6592500.1"/>
    </source>
</evidence>